<dbReference type="EMBL" id="JPRD01000028">
    <property type="protein sequence ID" value="KIF51990.1"/>
    <property type="molecule type" value="Genomic_DNA"/>
</dbReference>
<dbReference type="AlphaFoldDB" id="A0A0C1Z4N2"/>
<dbReference type="Proteomes" id="UP000031586">
    <property type="component" value="Unassembled WGS sequence"/>
</dbReference>
<sequence length="64" mass="7642">MKQINKLLVLMRFAKLDGIRRVVLFDEVNVISQIHRNVIYFQILKKRTSDNSSIFNKLNWHEVA</sequence>
<comment type="caution">
    <text evidence="1">The sequence shown here is derived from an EMBL/GenBank/DDBJ whole genome shotgun (WGS) entry which is preliminary data.</text>
</comment>
<evidence type="ECO:0000313" key="1">
    <source>
        <dbReference type="EMBL" id="KIF51990.1"/>
    </source>
</evidence>
<gene>
    <name evidence="1" type="ORF">H735_17735</name>
</gene>
<reference evidence="1 2" key="1">
    <citation type="submission" date="2014-07" db="EMBL/GenBank/DDBJ databases">
        <title>Unique and conserved regions in Vibrio harveyi and related species in comparison with the shrimp pathogen Vibrio harveyi CAIM 1792.</title>
        <authorList>
            <person name="Espinoza-Valles I."/>
            <person name="Vora G."/>
            <person name="Leekitcharoenphon P."/>
            <person name="Ussery D."/>
            <person name="Hoj L."/>
            <person name="Gomez-Gil B."/>
        </authorList>
    </citation>
    <scope>NUCLEOTIDE SEQUENCE [LARGE SCALE GENOMIC DNA]</scope>
    <source>
        <strain evidence="2">CAIM 1854 / LMG 25443</strain>
    </source>
</reference>
<proteinExistence type="predicted"/>
<dbReference type="PATRIC" id="fig|1229493.5.peg.2704"/>
<protein>
    <submittedName>
        <fullName evidence="1">Uncharacterized protein</fullName>
    </submittedName>
</protein>
<evidence type="ECO:0000313" key="2">
    <source>
        <dbReference type="Proteomes" id="UP000031586"/>
    </source>
</evidence>
<accession>A0A0C1Z4N2</accession>
<organism evidence="1 2">
    <name type="scientific">Vibrio owensii CAIM 1854 = LMG 25443</name>
    <dbReference type="NCBI Taxonomy" id="1229493"/>
    <lineage>
        <taxon>Bacteria</taxon>
        <taxon>Pseudomonadati</taxon>
        <taxon>Pseudomonadota</taxon>
        <taxon>Gammaproteobacteria</taxon>
        <taxon>Vibrionales</taxon>
        <taxon>Vibrionaceae</taxon>
        <taxon>Vibrio</taxon>
    </lineage>
</organism>
<name>A0A0C1Z4N2_9VIBR</name>